<evidence type="ECO:0000256" key="1">
    <source>
        <dbReference type="ARBA" id="ARBA00022741"/>
    </source>
</evidence>
<evidence type="ECO:0000256" key="2">
    <source>
        <dbReference type="ARBA" id="ARBA00022840"/>
    </source>
</evidence>
<dbReference type="InterPro" id="IPR011545">
    <property type="entry name" value="DEAD/DEAH_box_helicase_dom"/>
</dbReference>
<dbReference type="GO" id="GO:0043138">
    <property type="term" value="F:3'-5' DNA helicase activity"/>
    <property type="evidence" value="ECO:0007669"/>
    <property type="project" value="TreeGrafter"/>
</dbReference>
<dbReference type="InterPro" id="IPR001650">
    <property type="entry name" value="Helicase_C-like"/>
</dbReference>
<dbReference type="Pfam" id="PF00271">
    <property type="entry name" value="Helicase_C"/>
    <property type="match status" value="1"/>
</dbReference>
<evidence type="ECO:0000313" key="5">
    <source>
        <dbReference type="EMBL" id="TRL35567.1"/>
    </source>
</evidence>
<dbReference type="InterPro" id="IPR014001">
    <property type="entry name" value="Helicase_ATP-bd"/>
</dbReference>
<dbReference type="PANTHER" id="PTHR47957">
    <property type="entry name" value="ATP-DEPENDENT HELICASE HRQ1"/>
    <property type="match status" value="1"/>
</dbReference>
<reference evidence="5 6" key="1">
    <citation type="submission" date="2019-07" db="EMBL/GenBank/DDBJ databases">
        <title>Ln-dependent methylotrophs.</title>
        <authorList>
            <person name="Tani A."/>
        </authorList>
    </citation>
    <scope>NUCLEOTIDE SEQUENCE [LARGE SCALE GENOMIC DNA]</scope>
    <source>
        <strain evidence="5 6">SM12</strain>
    </source>
</reference>
<dbReference type="GO" id="GO:0003676">
    <property type="term" value="F:nucleic acid binding"/>
    <property type="evidence" value="ECO:0007669"/>
    <property type="project" value="InterPro"/>
</dbReference>
<evidence type="ECO:0000259" key="3">
    <source>
        <dbReference type="PROSITE" id="PS51192"/>
    </source>
</evidence>
<dbReference type="RefSeq" id="WP_143126938.1">
    <property type="nucleotide sequence ID" value="NZ_VJMG01000064.1"/>
</dbReference>
<name>A0A549T108_9HYPH</name>
<evidence type="ECO:0000259" key="4">
    <source>
        <dbReference type="PROSITE" id="PS51194"/>
    </source>
</evidence>
<dbReference type="GO" id="GO:0036297">
    <property type="term" value="P:interstrand cross-link repair"/>
    <property type="evidence" value="ECO:0007669"/>
    <property type="project" value="TreeGrafter"/>
</dbReference>
<dbReference type="PANTHER" id="PTHR47957:SF3">
    <property type="entry name" value="ATP-DEPENDENT HELICASE HRQ1"/>
    <property type="match status" value="1"/>
</dbReference>
<feature type="domain" description="Helicase C-terminal" evidence="4">
    <location>
        <begin position="907"/>
        <end position="1089"/>
    </location>
</feature>
<keyword evidence="1" id="KW-0547">Nucleotide-binding</keyword>
<dbReference type="SMART" id="SM00490">
    <property type="entry name" value="HELICc"/>
    <property type="match status" value="1"/>
</dbReference>
<dbReference type="EMBL" id="VJMG01000064">
    <property type="protein sequence ID" value="TRL35567.1"/>
    <property type="molecule type" value="Genomic_DNA"/>
</dbReference>
<evidence type="ECO:0000313" key="6">
    <source>
        <dbReference type="Proteomes" id="UP000316801"/>
    </source>
</evidence>
<gene>
    <name evidence="5" type="ORF">FNA46_19805</name>
</gene>
<dbReference type="InterPro" id="IPR027417">
    <property type="entry name" value="P-loop_NTPase"/>
</dbReference>
<keyword evidence="6" id="KW-1185">Reference proteome</keyword>
<keyword evidence="5" id="KW-0347">Helicase</keyword>
<dbReference type="SMART" id="SM00487">
    <property type="entry name" value="DEXDc"/>
    <property type="match status" value="1"/>
</dbReference>
<dbReference type="PROSITE" id="PS51192">
    <property type="entry name" value="HELICASE_ATP_BIND_1"/>
    <property type="match status" value="1"/>
</dbReference>
<protein>
    <submittedName>
        <fullName evidence="5">DEAD/DEAH box helicase</fullName>
    </submittedName>
</protein>
<dbReference type="Pfam" id="PF09369">
    <property type="entry name" value="MZB"/>
    <property type="match status" value="1"/>
</dbReference>
<dbReference type="GO" id="GO:0005524">
    <property type="term" value="F:ATP binding"/>
    <property type="evidence" value="ECO:0007669"/>
    <property type="project" value="UniProtKB-KW"/>
</dbReference>
<dbReference type="Proteomes" id="UP000316801">
    <property type="component" value="Unassembled WGS sequence"/>
</dbReference>
<dbReference type="GO" id="GO:0006289">
    <property type="term" value="P:nucleotide-excision repair"/>
    <property type="evidence" value="ECO:0007669"/>
    <property type="project" value="TreeGrafter"/>
</dbReference>
<dbReference type="Gene3D" id="3.40.50.300">
    <property type="entry name" value="P-loop containing nucleotide triphosphate hydrolases"/>
    <property type="match status" value="2"/>
</dbReference>
<dbReference type="Pfam" id="PF00270">
    <property type="entry name" value="DEAD"/>
    <property type="match status" value="1"/>
</dbReference>
<proteinExistence type="predicted"/>
<accession>A0A549T108</accession>
<dbReference type="SUPFAM" id="SSF52540">
    <property type="entry name" value="P-loop containing nucleoside triphosphate hydrolases"/>
    <property type="match status" value="1"/>
</dbReference>
<dbReference type="InterPro" id="IPR018973">
    <property type="entry name" value="MZB"/>
</dbReference>
<organism evidence="5 6">
    <name type="scientific">Rhizobium straminoryzae</name>
    <dbReference type="NCBI Taxonomy" id="1387186"/>
    <lineage>
        <taxon>Bacteria</taxon>
        <taxon>Pseudomonadati</taxon>
        <taxon>Pseudomonadota</taxon>
        <taxon>Alphaproteobacteria</taxon>
        <taxon>Hyphomicrobiales</taxon>
        <taxon>Rhizobiaceae</taxon>
        <taxon>Rhizobium/Agrobacterium group</taxon>
        <taxon>Rhizobium</taxon>
    </lineage>
</organism>
<keyword evidence="5" id="KW-0378">Hydrolase</keyword>
<feature type="domain" description="Helicase ATP-binding" evidence="3">
    <location>
        <begin position="99"/>
        <end position="319"/>
    </location>
</feature>
<keyword evidence="2" id="KW-0067">ATP-binding</keyword>
<sequence>MNDLDPNRFRDILNTSLGRFVATSSPINEVRAPGLAARVREAVRARELVKGPYVETLPDFEKGRSLEQLSFDGILHPAWQEIRSTKPRVWGRQLHAHQEAALLKEDNYLVATGTGSGKTESFLFPLVNDILNQGDLAIPGVRAILVYPLNALANDQLTRIATLLFRDLGNPGITLGRYTGQVSSRATRAEEETRLKASPTFAEVFGEEAEVPDEWLLSREEMRARPPHILITNYAMLEHILLLPTNRNLLRGADLRWIVIDEIHTYAGAQAIEVAFLLRRLKSHLGRTLGETRCVGTSASLDPARTAELADFAERLFGEPFAGAGSVITSQRRRHPAFLSAAARPSGLTPANWADALRLASIAREQALAGNDVTTDDWNFECGLEGLNALQVSPAASLGDGLIALLSQFEEVQSLASALDHGAATLDSLAACVFQSFPPDEARAALVGMISIAVLAVSPDGSVFPLLPARYHMIASSVDRVGVSLDASDPEGAGIVHIGATRDENGSPVYPLMVCRNCGEPYLEAWDSGSSLEPENTGPNARRLLRLTPGAFAEEDDQEEPDSADTPLIVHIDPATGLPLEPDEAGAVAVELIQPRPSDDEDVPHLRACVACGHQSARYLEPITAVHPGDEAFSAVAAQSLLEALPSRTMQEGQPMGGRNLLVFSDNRQDAAFFAPFFERTARDMAIRGAMLRTLERGGTEIDLDNLVSSVRAELRDDGLRLYSAGLDPVRQEGPNEERRLKAHIAAELSVFGRGRLSLEGFGLVTVGYEHIDRPIRAVETTLPPPLRPYAGDIVGYLLKCAREHRAFAGQGSGGIDFADESIWNRVNAQEGRRVVRDRVPNASLALNYIPSGSRDNRFTTLLKKMGERVGVEMDGNACRDVLVAFFRSLQGTRSMMAPHHGGLGLKLDRSLRIAPGRNSPLYRCSSCGTRTQFNTAGVCQSRRCSGNLELMDLSSRQALSDQNHYAARYFERPKLAIAREHTAAIASHVRNRIEEDFKRGEVNLLSCTTTMEMGVDLGDLEAVLCKNVPPSIANYQQRAGRAGRRAQVAPIVVTTARSGRFDQAVFAEFGAYLSERPRVPYLSLDNAGFFQRHQMSVVLAGFLDHRLAGNPRTGAARLRDVFGQILTDNEKRAFEADLNAWMTSRDAVASIAAAAGLSETLPPELRAIGLGPHALEEAFRYRISDFANAIFGRWQIMQEGIEELETRRAGFQSTDADQITRVDRSLAALRTQQALYLNQFLIEQLSRRAVIPTYAFPVHSVSLEVLTGARQTREAAPLELDRDGGVGITEYAPGSEIVAGGRVWTSAGISKRSRFTGDDTFVERQQLRVCSACGCPQITEAGLEPSPNCAQCNAAFEGANRTRRFIRPRGFLTSCNDADGRDPGASRLRPTIADDARLLTHAPRERYEATDVASILSFHAPGSNRPDYELGRIISINTGKKKGGFAWCRHCEHATPAEGDGPGLRWQKPRGLTLAAHKNPRTGLDCRFDQNQPVPAVDLAHVFETDVRAFLFFGGARDRDGTPIVESPQLYRTMQEAIRLGATRLLETDPRDIRALLQYLEGQPIVVLYDAVSGGAGYAARLTRDAGFAMRDLLIAARSVLDCTNPHCGRACVRCLHDYSNQRIWHELDRQPALAWVEAILAEPQNSGLNRCS</sequence>
<dbReference type="PROSITE" id="PS51194">
    <property type="entry name" value="HELICASE_CTER"/>
    <property type="match status" value="1"/>
</dbReference>
<comment type="caution">
    <text evidence="5">The sequence shown here is derived from an EMBL/GenBank/DDBJ whole genome shotgun (WGS) entry which is preliminary data.</text>
</comment>